<reference evidence="1" key="1">
    <citation type="submission" date="2021-10" db="EMBL/GenBank/DDBJ databases">
        <authorList>
            <person name="Piombo E."/>
        </authorList>
    </citation>
    <scope>NUCLEOTIDE SEQUENCE</scope>
</reference>
<sequence>GVLAYFDGQVAQTSAIITPNTIVSVLSTGSKVLLLSAAAGYFEIVADISRRLLRSIQLLFSQNFRGGLLVRLGALITLLTIALDPFAQPGGQISRALRYSLGKAGYPAWEIGRKVSDNRRMYADQPFIADADFALKAATIFRLAADAQSIIQQRALNCPGEACEFSKVASLAVCSRYNNITSFLERTEDKVGTLLSRIPDRGKTLHSRQKNNLTRFSLPNGLYLDNKDGNHFMGLYYMTTLGTGNRSKTLTIADINTLIWSQNIIKVINNTSATETILWPKYEVHASECALYYCAREYNFTFYNSTKTETSSSEIMNAKQHPDS</sequence>
<comment type="caution">
    <text evidence="1">The sequence shown here is derived from an EMBL/GenBank/DDBJ whole genome shotgun (WGS) entry which is preliminary data.</text>
</comment>
<name>A0A9N9YNE1_9HYPO</name>
<protein>
    <submittedName>
        <fullName evidence="1">Uncharacterized protein</fullName>
    </submittedName>
</protein>
<dbReference type="OrthoDB" id="5376804at2759"/>
<evidence type="ECO:0000313" key="1">
    <source>
        <dbReference type="EMBL" id="CAH0033961.1"/>
    </source>
</evidence>
<dbReference type="Proteomes" id="UP000696573">
    <property type="component" value="Unassembled WGS sequence"/>
</dbReference>
<organism evidence="1 2">
    <name type="scientific">Clonostachys rhizophaga</name>
    <dbReference type="NCBI Taxonomy" id="160324"/>
    <lineage>
        <taxon>Eukaryota</taxon>
        <taxon>Fungi</taxon>
        <taxon>Dikarya</taxon>
        <taxon>Ascomycota</taxon>
        <taxon>Pezizomycotina</taxon>
        <taxon>Sordariomycetes</taxon>
        <taxon>Hypocreomycetidae</taxon>
        <taxon>Hypocreales</taxon>
        <taxon>Bionectriaceae</taxon>
        <taxon>Clonostachys</taxon>
    </lineage>
</organism>
<evidence type="ECO:0000313" key="2">
    <source>
        <dbReference type="Proteomes" id="UP000696573"/>
    </source>
</evidence>
<feature type="non-terminal residue" evidence="1">
    <location>
        <position position="324"/>
    </location>
</feature>
<accession>A0A9N9YNE1</accession>
<dbReference type="EMBL" id="CABFNQ020000748">
    <property type="protein sequence ID" value="CAH0033961.1"/>
    <property type="molecule type" value="Genomic_DNA"/>
</dbReference>
<gene>
    <name evidence="1" type="ORF">CRHIZ90672A_00006838</name>
</gene>
<keyword evidence="2" id="KW-1185">Reference proteome</keyword>
<dbReference type="PANTHER" id="PTHR35394">
    <property type="entry name" value="DUF3176 DOMAIN-CONTAINING PROTEIN"/>
    <property type="match status" value="1"/>
</dbReference>
<feature type="non-terminal residue" evidence="1">
    <location>
        <position position="1"/>
    </location>
</feature>
<proteinExistence type="predicted"/>
<dbReference type="AlphaFoldDB" id="A0A9N9YNE1"/>
<dbReference type="PANTHER" id="PTHR35394:SF5">
    <property type="entry name" value="DUF3176 DOMAIN-CONTAINING PROTEIN"/>
    <property type="match status" value="1"/>
</dbReference>